<dbReference type="PANTHER" id="PTHR43546">
    <property type="entry name" value="UPF0173 METAL-DEPENDENT HYDROLASE MJ1163-RELATED"/>
    <property type="match status" value="1"/>
</dbReference>
<comment type="similarity">
    <text evidence="2">Belongs to the UPF0173 family.</text>
</comment>
<proteinExistence type="inferred from homology"/>
<evidence type="ECO:0000259" key="4">
    <source>
        <dbReference type="SMART" id="SM00849"/>
    </source>
</evidence>
<name>A0ABQ4Q977_9BURK</name>
<feature type="domain" description="Metallo-beta-lactamase" evidence="4">
    <location>
        <begin position="69"/>
        <end position="272"/>
    </location>
</feature>
<evidence type="ECO:0000313" key="5">
    <source>
        <dbReference type="EMBL" id="GIZ53375.1"/>
    </source>
</evidence>
<dbReference type="SMART" id="SM00849">
    <property type="entry name" value="Lactamase_B"/>
    <property type="match status" value="1"/>
</dbReference>
<dbReference type="EMBL" id="BPMK01000016">
    <property type="protein sequence ID" value="GIZ53375.1"/>
    <property type="molecule type" value="Genomic_DNA"/>
</dbReference>
<dbReference type="InterPro" id="IPR022877">
    <property type="entry name" value="UPF0173"/>
</dbReference>
<keyword evidence="6" id="KW-1185">Reference proteome</keyword>
<comment type="caution">
    <text evidence="5">The sequence shown here is derived from an EMBL/GenBank/DDBJ whole genome shotgun (WGS) entry which is preliminary data.</text>
</comment>
<dbReference type="RefSeq" id="WP_238482482.1">
    <property type="nucleotide sequence ID" value="NZ_BPMK01000016.1"/>
</dbReference>
<dbReference type="NCBIfam" id="NF001911">
    <property type="entry name" value="PRK00685.1"/>
    <property type="match status" value="1"/>
</dbReference>
<keyword evidence="1 2" id="KW-0378">Hydrolase</keyword>
<feature type="signal peptide" evidence="3">
    <location>
        <begin position="1"/>
        <end position="27"/>
    </location>
</feature>
<dbReference type="InterPro" id="IPR036866">
    <property type="entry name" value="RibonucZ/Hydroxyglut_hydro"/>
</dbReference>
<keyword evidence="3" id="KW-0732">Signal</keyword>
<reference evidence="5 6" key="1">
    <citation type="journal article" date="2022" name="Int. J. Syst. Evol. Microbiol.">
        <title>Noviherbaspirillum aridicola sp. nov., isolated from an arid soil in Pakistan.</title>
        <authorList>
            <person name="Khan I.U."/>
            <person name="Saqib M."/>
            <person name="Amin A."/>
            <person name="Hussain F."/>
            <person name="Li L."/>
            <person name="Liu Y.H."/>
            <person name="Fang B.Z."/>
            <person name="Ahmed I."/>
            <person name="Li W.J."/>
        </authorList>
    </citation>
    <scope>NUCLEOTIDE SEQUENCE [LARGE SCALE GENOMIC DNA]</scope>
    <source>
        <strain evidence="5 6">NCCP-691</strain>
    </source>
</reference>
<dbReference type="SUPFAM" id="SSF56281">
    <property type="entry name" value="Metallo-hydrolase/oxidoreductase"/>
    <property type="match status" value="1"/>
</dbReference>
<dbReference type="PANTHER" id="PTHR43546:SF3">
    <property type="entry name" value="UPF0173 METAL-DEPENDENT HYDROLASE MJ1163"/>
    <property type="match status" value="1"/>
</dbReference>
<dbReference type="InterPro" id="IPR050114">
    <property type="entry name" value="UPF0173_UPF0282_UlaG_hydrolase"/>
</dbReference>
<evidence type="ECO:0000256" key="2">
    <source>
        <dbReference type="HAMAP-Rule" id="MF_00457"/>
    </source>
</evidence>
<dbReference type="InterPro" id="IPR001279">
    <property type="entry name" value="Metallo-B-lactamas"/>
</dbReference>
<gene>
    <name evidence="5" type="ORF">NCCP691_33890</name>
</gene>
<dbReference type="HAMAP" id="MF_00457">
    <property type="entry name" value="UPF0173"/>
    <property type="match status" value="1"/>
</dbReference>
<sequence>MVNGKAGKALCAAAACMLALGGCGSTARTESAQAPVRAAPTPVVQQPATATTATAPGVASGKTLVQWLGQAATRIITPGGKVIVIDPWLTTNPRTPEGFRHVHSLGKVDLILVTHAHMDHFADAPAMARLYNAPVYGPAGLNQSMVHLGMLPSELSPRFNKGGTISPLGPGIRITATHAEHSSELTWRNPATGKDETHVGGEPVGFLIELENGFKIWHMGDTGLFGDMRLIGEYYKPDLILIPIGGHYVMDPKDAAVATRDMIRPRYAIPIHYGTNPQLKGTPEEFARAMGNSPIGILNMKPGDALQF</sequence>
<accession>A0ABQ4Q977</accession>
<dbReference type="Proteomes" id="UP000887222">
    <property type="component" value="Unassembled WGS sequence"/>
</dbReference>
<organism evidence="5 6">
    <name type="scientific">Noviherbaspirillum aridicola</name>
    <dbReference type="NCBI Taxonomy" id="2849687"/>
    <lineage>
        <taxon>Bacteria</taxon>
        <taxon>Pseudomonadati</taxon>
        <taxon>Pseudomonadota</taxon>
        <taxon>Betaproteobacteria</taxon>
        <taxon>Burkholderiales</taxon>
        <taxon>Oxalobacteraceae</taxon>
        <taxon>Noviherbaspirillum</taxon>
    </lineage>
</organism>
<evidence type="ECO:0000256" key="3">
    <source>
        <dbReference type="SAM" id="SignalP"/>
    </source>
</evidence>
<dbReference type="GO" id="GO:0016787">
    <property type="term" value="F:hydrolase activity"/>
    <property type="evidence" value="ECO:0007669"/>
    <property type="project" value="UniProtKB-KW"/>
</dbReference>
<dbReference type="PROSITE" id="PS51257">
    <property type="entry name" value="PROKAR_LIPOPROTEIN"/>
    <property type="match status" value="1"/>
</dbReference>
<dbReference type="Gene3D" id="3.60.15.10">
    <property type="entry name" value="Ribonuclease Z/Hydroxyacylglutathione hydrolase-like"/>
    <property type="match status" value="1"/>
</dbReference>
<protein>
    <recommendedName>
        <fullName evidence="2">UPF0173 metal-dependent hydrolase NCCP691_33890</fullName>
    </recommendedName>
</protein>
<dbReference type="Pfam" id="PF12706">
    <property type="entry name" value="Lactamase_B_2"/>
    <property type="match status" value="1"/>
</dbReference>
<evidence type="ECO:0000256" key="1">
    <source>
        <dbReference type="ARBA" id="ARBA00022801"/>
    </source>
</evidence>
<feature type="chain" id="PRO_5045748179" description="UPF0173 metal-dependent hydrolase NCCP691_33890" evidence="3">
    <location>
        <begin position="28"/>
        <end position="308"/>
    </location>
</feature>
<evidence type="ECO:0000313" key="6">
    <source>
        <dbReference type="Proteomes" id="UP000887222"/>
    </source>
</evidence>